<dbReference type="NCBIfam" id="NF033537">
    <property type="entry name" value="lasso_biosyn_B2"/>
    <property type="match status" value="1"/>
</dbReference>
<organism evidence="2 3">
    <name type="scientific">Lysobacter niastensis</name>
    <dbReference type="NCBI Taxonomy" id="380629"/>
    <lineage>
        <taxon>Bacteria</taxon>
        <taxon>Pseudomonadati</taxon>
        <taxon>Pseudomonadota</taxon>
        <taxon>Gammaproteobacteria</taxon>
        <taxon>Lysobacterales</taxon>
        <taxon>Lysobacteraceae</taxon>
        <taxon>Lysobacter</taxon>
    </lineage>
</organism>
<evidence type="ECO:0000259" key="1">
    <source>
        <dbReference type="Pfam" id="PF13471"/>
    </source>
</evidence>
<sequence>MTESRTRWARWRALGAGDRRRLLALAVLLPLIDLALRSAGFVHTQRWLTRHGETRPLRACTPQALAEAERLAQLASIAGRHGAWTNTCLRQALVVQWWLRREGLPAQLRIGAQRGEEGLQAHAWVELEGMALAQGEDLPPTFPLAAPTTREATSFDVPR</sequence>
<accession>A0ABU1WE36</accession>
<dbReference type="Proteomes" id="UP001251524">
    <property type="component" value="Unassembled WGS sequence"/>
</dbReference>
<gene>
    <name evidence="2" type="ORF">J2X06_003061</name>
</gene>
<dbReference type="Pfam" id="PF13471">
    <property type="entry name" value="Transglut_core3"/>
    <property type="match status" value="1"/>
</dbReference>
<evidence type="ECO:0000313" key="3">
    <source>
        <dbReference type="Proteomes" id="UP001251524"/>
    </source>
</evidence>
<reference evidence="2 3" key="1">
    <citation type="submission" date="2023-07" db="EMBL/GenBank/DDBJ databases">
        <title>Sorghum-associated microbial communities from plants grown in Nebraska, USA.</title>
        <authorList>
            <person name="Schachtman D."/>
        </authorList>
    </citation>
    <scope>NUCLEOTIDE SEQUENCE [LARGE SCALE GENOMIC DNA]</scope>
    <source>
        <strain evidence="2 3">BE198</strain>
    </source>
</reference>
<keyword evidence="3" id="KW-1185">Reference proteome</keyword>
<comment type="caution">
    <text evidence="2">The sequence shown here is derived from an EMBL/GenBank/DDBJ whole genome shotgun (WGS) entry which is preliminary data.</text>
</comment>
<dbReference type="RefSeq" id="WP_310063858.1">
    <property type="nucleotide sequence ID" value="NZ_JAVDVY010000003.1"/>
</dbReference>
<name>A0ABU1WE36_9GAMM</name>
<evidence type="ECO:0000313" key="2">
    <source>
        <dbReference type="EMBL" id="MDR7135843.1"/>
    </source>
</evidence>
<dbReference type="InterPro" id="IPR053521">
    <property type="entry name" value="McjB-like"/>
</dbReference>
<feature type="domain" description="Microcin J25-processing protein McjB C-terminal" evidence="1">
    <location>
        <begin position="45"/>
        <end position="135"/>
    </location>
</feature>
<dbReference type="EMBL" id="JAVDVY010000003">
    <property type="protein sequence ID" value="MDR7135843.1"/>
    <property type="molecule type" value="Genomic_DNA"/>
</dbReference>
<protein>
    <recommendedName>
        <fullName evidence="1">Microcin J25-processing protein McjB C-terminal domain-containing protein</fullName>
    </recommendedName>
</protein>
<proteinExistence type="predicted"/>
<dbReference type="InterPro" id="IPR032708">
    <property type="entry name" value="McjB_C"/>
</dbReference>